<evidence type="ECO:0000256" key="6">
    <source>
        <dbReference type="ARBA" id="ARBA00022741"/>
    </source>
</evidence>
<dbReference type="GO" id="GO:0004515">
    <property type="term" value="F:nicotinate-nucleotide adenylyltransferase activity"/>
    <property type="evidence" value="ECO:0007669"/>
    <property type="project" value="UniProtKB-EC"/>
</dbReference>
<comment type="catalytic activity">
    <reaction evidence="9 10">
        <text>nicotinate beta-D-ribonucleotide + ATP + H(+) = deamido-NAD(+) + diphosphate</text>
        <dbReference type="Rhea" id="RHEA:22860"/>
        <dbReference type="ChEBI" id="CHEBI:15378"/>
        <dbReference type="ChEBI" id="CHEBI:30616"/>
        <dbReference type="ChEBI" id="CHEBI:33019"/>
        <dbReference type="ChEBI" id="CHEBI:57502"/>
        <dbReference type="ChEBI" id="CHEBI:58437"/>
        <dbReference type="EC" id="2.7.7.18"/>
    </reaction>
</comment>
<keyword evidence="4 10" id="KW-0808">Transferase</keyword>
<name>A0ABU8SHX6_9LACO</name>
<comment type="function">
    <text evidence="1 10">Catalyzes the reversible adenylation of nicotinate mononucleotide (NaMN) to nicotinic acid adenine dinucleotide (NaAD).</text>
</comment>
<evidence type="ECO:0000259" key="11">
    <source>
        <dbReference type="Pfam" id="PF01467"/>
    </source>
</evidence>
<organism evidence="12 13">
    <name type="scientific">Holzapfeliella saturejae</name>
    <dbReference type="NCBI Taxonomy" id="3082953"/>
    <lineage>
        <taxon>Bacteria</taxon>
        <taxon>Bacillati</taxon>
        <taxon>Bacillota</taxon>
        <taxon>Bacilli</taxon>
        <taxon>Lactobacillales</taxon>
        <taxon>Lactobacillaceae</taxon>
        <taxon>Holzapfeliella</taxon>
    </lineage>
</organism>
<dbReference type="PANTHER" id="PTHR39321:SF3">
    <property type="entry name" value="PHOSPHOPANTETHEINE ADENYLYLTRANSFERASE"/>
    <property type="match status" value="1"/>
</dbReference>
<dbReference type="Gene3D" id="3.40.50.620">
    <property type="entry name" value="HUPs"/>
    <property type="match status" value="1"/>
</dbReference>
<gene>
    <name evidence="10" type="primary">nadD</name>
    <name evidence="12" type="ORF">R4Y45_05235</name>
</gene>
<keyword evidence="6 10" id="KW-0547">Nucleotide-binding</keyword>
<dbReference type="EMBL" id="JAWMWG010000001">
    <property type="protein sequence ID" value="MEJ6348630.1"/>
    <property type="molecule type" value="Genomic_DNA"/>
</dbReference>
<evidence type="ECO:0000313" key="12">
    <source>
        <dbReference type="EMBL" id="MEJ6348630.1"/>
    </source>
</evidence>
<keyword evidence="5 10" id="KW-0548">Nucleotidyltransferase</keyword>
<evidence type="ECO:0000256" key="1">
    <source>
        <dbReference type="ARBA" id="ARBA00002324"/>
    </source>
</evidence>
<evidence type="ECO:0000256" key="2">
    <source>
        <dbReference type="ARBA" id="ARBA00005019"/>
    </source>
</evidence>
<dbReference type="HAMAP" id="MF_00244">
    <property type="entry name" value="NaMN_adenylyltr"/>
    <property type="match status" value="1"/>
</dbReference>
<protein>
    <recommendedName>
        <fullName evidence="10">Probable nicotinate-nucleotide adenylyltransferase</fullName>
        <ecNumber evidence="10">2.7.7.18</ecNumber>
    </recommendedName>
    <alternativeName>
        <fullName evidence="10">Deamido-NAD(+) diphosphorylase</fullName>
    </alternativeName>
    <alternativeName>
        <fullName evidence="10">Deamido-NAD(+) pyrophosphorylase</fullName>
    </alternativeName>
    <alternativeName>
        <fullName evidence="10">Nicotinate mononucleotide adenylyltransferase</fullName>
        <shortName evidence="10">NaMN adenylyltransferase</shortName>
    </alternativeName>
</protein>
<evidence type="ECO:0000256" key="4">
    <source>
        <dbReference type="ARBA" id="ARBA00022679"/>
    </source>
</evidence>
<feature type="domain" description="Cytidyltransferase-like" evidence="11">
    <location>
        <begin position="29"/>
        <end position="185"/>
    </location>
</feature>
<comment type="similarity">
    <text evidence="10">Belongs to the NadD family.</text>
</comment>
<dbReference type="SUPFAM" id="SSF52374">
    <property type="entry name" value="Nucleotidylyl transferase"/>
    <property type="match status" value="1"/>
</dbReference>
<evidence type="ECO:0000256" key="7">
    <source>
        <dbReference type="ARBA" id="ARBA00022840"/>
    </source>
</evidence>
<keyword evidence="13" id="KW-1185">Reference proteome</keyword>
<keyword evidence="3 10" id="KW-0662">Pyridine nucleotide biosynthesis</keyword>
<evidence type="ECO:0000256" key="5">
    <source>
        <dbReference type="ARBA" id="ARBA00022695"/>
    </source>
</evidence>
<comment type="pathway">
    <text evidence="2 10">Cofactor biosynthesis; NAD(+) biosynthesis; deamido-NAD(+) from nicotinate D-ribonucleotide: step 1/1.</text>
</comment>
<dbReference type="CDD" id="cd02165">
    <property type="entry name" value="NMNAT"/>
    <property type="match status" value="1"/>
</dbReference>
<dbReference type="NCBIfam" id="TIGR00125">
    <property type="entry name" value="cyt_tran_rel"/>
    <property type="match status" value="1"/>
</dbReference>
<evidence type="ECO:0000256" key="8">
    <source>
        <dbReference type="ARBA" id="ARBA00023027"/>
    </source>
</evidence>
<dbReference type="NCBIfam" id="TIGR00482">
    <property type="entry name" value="nicotinate (nicotinamide) nucleotide adenylyltransferase"/>
    <property type="match status" value="1"/>
</dbReference>
<dbReference type="Pfam" id="PF01467">
    <property type="entry name" value="CTP_transf_like"/>
    <property type="match status" value="1"/>
</dbReference>
<dbReference type="InterPro" id="IPR005248">
    <property type="entry name" value="NadD/NMNAT"/>
</dbReference>
<accession>A0ABU8SHX6</accession>
<dbReference type="InterPro" id="IPR014729">
    <property type="entry name" value="Rossmann-like_a/b/a_fold"/>
</dbReference>
<dbReference type="Proteomes" id="UP001377804">
    <property type="component" value="Unassembled WGS sequence"/>
</dbReference>
<sequence length="214" mass="24563">MANHASAKAIPLHQVQTQRLKNKKKQIGLIGGTFNPIHQAHLIMAEQVLSRLGLDGIWFLPDNIPPHKQKKSAIDASYRVEMLKLAIEDNDDFDLNLSEIYRGGVSYTLNTIQSLKEQHQDVDFYFILGGDMIQDLPNWYKIDELLPLVTFVGVKRPGYEVTSPYPVIWVDSPLLEISSTQIRKRCQNHESIRYLVPKKVMDYINEKGLYQDES</sequence>
<keyword evidence="7 10" id="KW-0067">ATP-binding</keyword>
<dbReference type="EC" id="2.7.7.18" evidence="10"/>
<evidence type="ECO:0000313" key="13">
    <source>
        <dbReference type="Proteomes" id="UP001377804"/>
    </source>
</evidence>
<evidence type="ECO:0000256" key="10">
    <source>
        <dbReference type="HAMAP-Rule" id="MF_00244"/>
    </source>
</evidence>
<proteinExistence type="inferred from homology"/>
<dbReference type="NCBIfam" id="NF000840">
    <property type="entry name" value="PRK00071.1-3"/>
    <property type="match status" value="1"/>
</dbReference>
<dbReference type="NCBIfam" id="NF000841">
    <property type="entry name" value="PRK00071.1-4"/>
    <property type="match status" value="1"/>
</dbReference>
<evidence type="ECO:0000256" key="3">
    <source>
        <dbReference type="ARBA" id="ARBA00022642"/>
    </source>
</evidence>
<keyword evidence="8 10" id="KW-0520">NAD</keyword>
<evidence type="ECO:0000256" key="9">
    <source>
        <dbReference type="ARBA" id="ARBA00048721"/>
    </source>
</evidence>
<dbReference type="PANTHER" id="PTHR39321">
    <property type="entry name" value="NICOTINATE-NUCLEOTIDE ADENYLYLTRANSFERASE-RELATED"/>
    <property type="match status" value="1"/>
</dbReference>
<comment type="caution">
    <text evidence="12">The sequence shown here is derived from an EMBL/GenBank/DDBJ whole genome shotgun (WGS) entry which is preliminary data.</text>
</comment>
<reference evidence="12 13" key="1">
    <citation type="submission" date="2023-10" db="EMBL/GenBank/DDBJ databases">
        <title>Holzapfeliella saturejae sp. nov. isolated from Satureja montana flowers.</title>
        <authorList>
            <person name="Alcantara C."/>
            <person name="Zuniga M."/>
            <person name="Landete J.M."/>
            <person name="Monedero V."/>
        </authorList>
    </citation>
    <scope>NUCLEOTIDE SEQUENCE [LARGE SCALE GENOMIC DNA]</scope>
    <source>
        <strain evidence="12 13">He02</strain>
    </source>
</reference>
<dbReference type="RefSeq" id="WP_339969991.1">
    <property type="nucleotide sequence ID" value="NZ_JAWMWG010000001.1"/>
</dbReference>
<dbReference type="InterPro" id="IPR004821">
    <property type="entry name" value="Cyt_trans-like"/>
</dbReference>